<dbReference type="Gene3D" id="2.40.110.10">
    <property type="entry name" value="Butyryl-CoA Dehydrogenase, subunit A, domain 2"/>
    <property type="match status" value="1"/>
</dbReference>
<keyword evidence="4 6" id="KW-0274">FAD</keyword>
<dbReference type="PANTHER" id="PTHR43292">
    <property type="entry name" value="ACYL-COA DEHYDROGENASE"/>
    <property type="match status" value="1"/>
</dbReference>
<dbReference type="PANTHER" id="PTHR43292:SF4">
    <property type="entry name" value="ACYL-COA DEHYDROGENASE FADE34"/>
    <property type="match status" value="1"/>
</dbReference>
<evidence type="ECO:0000313" key="11">
    <source>
        <dbReference type="Proteomes" id="UP000464624"/>
    </source>
</evidence>
<dbReference type="GO" id="GO:0005886">
    <property type="term" value="C:plasma membrane"/>
    <property type="evidence" value="ECO:0007669"/>
    <property type="project" value="TreeGrafter"/>
</dbReference>
<dbReference type="Gene3D" id="1.10.540.10">
    <property type="entry name" value="Acyl-CoA dehydrogenase/oxidase, N-terminal domain"/>
    <property type="match status" value="1"/>
</dbReference>
<evidence type="ECO:0000259" key="8">
    <source>
        <dbReference type="Pfam" id="PF02770"/>
    </source>
</evidence>
<feature type="domain" description="Acyl-CoA dehydrogenase/oxidase C-terminal" evidence="7">
    <location>
        <begin position="247"/>
        <end position="388"/>
    </location>
</feature>
<dbReference type="GO" id="GO:0050660">
    <property type="term" value="F:flavin adenine dinucleotide binding"/>
    <property type="evidence" value="ECO:0007669"/>
    <property type="project" value="InterPro"/>
</dbReference>
<name>A0AAD1GXP2_MYCXE</name>
<dbReference type="InterPro" id="IPR037069">
    <property type="entry name" value="AcylCoA_DH/ox_N_sf"/>
</dbReference>
<dbReference type="InterPro" id="IPR009100">
    <property type="entry name" value="AcylCoA_DH/oxidase_NM_dom_sf"/>
</dbReference>
<feature type="domain" description="Acyl-CoA dehydrogenase/oxidase N-terminal" evidence="9">
    <location>
        <begin position="24"/>
        <end position="135"/>
    </location>
</feature>
<dbReference type="InterPro" id="IPR036250">
    <property type="entry name" value="AcylCo_DH-like_C"/>
</dbReference>
<accession>A0AAD1GXP2</accession>
<keyword evidence="3 6" id="KW-0285">Flavoprotein</keyword>
<dbReference type="AlphaFoldDB" id="A0AAD1GXP2"/>
<gene>
    <name evidence="10" type="ORF">MYXE_08460</name>
</gene>
<sequence length="395" mass="42907">MSTTSISTGIEVSVATDAAEDAQNHAALRCRIRAFLESAPKPTGLRNYGPTPAETDVEPGRSWHKYLAEHGYVCLHWPVEYGGADASVAYQAIFAEECARAGVPRQLAIAGVDLVGPVLIKFGTAEQKARYLEPIRLGDHIWTQLFSEPGAGSDLAGVRTRAEKTDTGWRIKGQKVWSSAANSADFGLLLARTGPDRHRGLSMFIVPMHAPGITVRALTQIDGESKFNEVFLDGVELADDALIGEVGQGWGIALVTLGRERLTIGANAVGMFKLHERMVQAARDHDNLDPVVARSLTKLWARIWLLRFTWERAVRDGDLTSPAFSVLKLMSSETDRDLADMATDVLGADACVNPEDDDLVHAMLVGRAQTILGGTSEIQRNILGERVLGLPKEPH</sequence>
<dbReference type="EMBL" id="AP022314">
    <property type="protein sequence ID" value="BBU21057.1"/>
    <property type="molecule type" value="Genomic_DNA"/>
</dbReference>
<dbReference type="Pfam" id="PF00441">
    <property type="entry name" value="Acyl-CoA_dh_1"/>
    <property type="match status" value="1"/>
</dbReference>
<dbReference type="Gene3D" id="1.20.140.10">
    <property type="entry name" value="Butyryl-CoA Dehydrogenase, subunit A, domain 3"/>
    <property type="match status" value="1"/>
</dbReference>
<reference evidence="10 11" key="1">
    <citation type="submission" date="2019-12" db="EMBL/GenBank/DDBJ databases">
        <title>Complete genome sequence of Mycolicibacterium xenopi str. JCM15661T.</title>
        <authorList>
            <person name="Yoshida M."/>
            <person name="Fukano H."/>
            <person name="Asakura T."/>
            <person name="Hoshino Y."/>
        </authorList>
    </citation>
    <scope>NUCLEOTIDE SEQUENCE [LARGE SCALE GENOMIC DNA]</scope>
    <source>
        <strain evidence="10 11">JCM 15661T</strain>
    </source>
</reference>
<dbReference type="InterPro" id="IPR006091">
    <property type="entry name" value="Acyl-CoA_Oxase/DH_mid-dom"/>
</dbReference>
<evidence type="ECO:0000256" key="6">
    <source>
        <dbReference type="RuleBase" id="RU362125"/>
    </source>
</evidence>
<dbReference type="Pfam" id="PF02771">
    <property type="entry name" value="Acyl-CoA_dh_N"/>
    <property type="match status" value="1"/>
</dbReference>
<evidence type="ECO:0000313" key="10">
    <source>
        <dbReference type="EMBL" id="BBU21057.1"/>
    </source>
</evidence>
<evidence type="ECO:0000256" key="5">
    <source>
        <dbReference type="ARBA" id="ARBA00023002"/>
    </source>
</evidence>
<dbReference type="KEGG" id="mxe:MYXE_08460"/>
<proteinExistence type="inferred from homology"/>
<dbReference type="InterPro" id="IPR052161">
    <property type="entry name" value="Mycobact_Acyl-CoA_DH"/>
</dbReference>
<evidence type="ECO:0000256" key="3">
    <source>
        <dbReference type="ARBA" id="ARBA00022630"/>
    </source>
</evidence>
<dbReference type="InterPro" id="IPR009075">
    <property type="entry name" value="AcylCo_DH/oxidase_C"/>
</dbReference>
<dbReference type="SUPFAM" id="SSF56645">
    <property type="entry name" value="Acyl-CoA dehydrogenase NM domain-like"/>
    <property type="match status" value="1"/>
</dbReference>
<evidence type="ECO:0000256" key="4">
    <source>
        <dbReference type="ARBA" id="ARBA00022827"/>
    </source>
</evidence>
<evidence type="ECO:0000256" key="2">
    <source>
        <dbReference type="ARBA" id="ARBA00009347"/>
    </source>
</evidence>
<comment type="similarity">
    <text evidence="2 6">Belongs to the acyl-CoA dehydrogenase family.</text>
</comment>
<dbReference type="Proteomes" id="UP000464624">
    <property type="component" value="Chromosome"/>
</dbReference>
<dbReference type="SUPFAM" id="SSF47203">
    <property type="entry name" value="Acyl-CoA dehydrogenase C-terminal domain-like"/>
    <property type="match status" value="1"/>
</dbReference>
<organism evidence="10 11">
    <name type="scientific">Mycobacterium xenopi</name>
    <dbReference type="NCBI Taxonomy" id="1789"/>
    <lineage>
        <taxon>Bacteria</taxon>
        <taxon>Bacillati</taxon>
        <taxon>Actinomycetota</taxon>
        <taxon>Actinomycetes</taxon>
        <taxon>Mycobacteriales</taxon>
        <taxon>Mycobacteriaceae</taxon>
        <taxon>Mycobacterium</taxon>
    </lineage>
</organism>
<feature type="domain" description="Acyl-CoA oxidase/dehydrogenase middle" evidence="8">
    <location>
        <begin position="146"/>
        <end position="225"/>
    </location>
</feature>
<dbReference type="Pfam" id="PF02770">
    <property type="entry name" value="Acyl-CoA_dh_M"/>
    <property type="match status" value="1"/>
</dbReference>
<dbReference type="InterPro" id="IPR013786">
    <property type="entry name" value="AcylCoA_DH/ox_N"/>
</dbReference>
<protein>
    <submittedName>
        <fullName evidence="10">Acyl-CoA dehydrogenase</fullName>
    </submittedName>
</protein>
<dbReference type="InterPro" id="IPR046373">
    <property type="entry name" value="Acyl-CoA_Oxase/DH_mid-dom_sf"/>
</dbReference>
<dbReference type="GO" id="GO:0016627">
    <property type="term" value="F:oxidoreductase activity, acting on the CH-CH group of donors"/>
    <property type="evidence" value="ECO:0007669"/>
    <property type="project" value="InterPro"/>
</dbReference>
<dbReference type="FunFam" id="2.40.110.10:FF:000011">
    <property type="entry name" value="Acyl-CoA dehydrogenase FadE34"/>
    <property type="match status" value="1"/>
</dbReference>
<comment type="cofactor">
    <cofactor evidence="1 6">
        <name>FAD</name>
        <dbReference type="ChEBI" id="CHEBI:57692"/>
    </cofactor>
</comment>
<evidence type="ECO:0000259" key="9">
    <source>
        <dbReference type="Pfam" id="PF02771"/>
    </source>
</evidence>
<evidence type="ECO:0000259" key="7">
    <source>
        <dbReference type="Pfam" id="PF00441"/>
    </source>
</evidence>
<keyword evidence="5 6" id="KW-0560">Oxidoreductase</keyword>
<evidence type="ECO:0000256" key="1">
    <source>
        <dbReference type="ARBA" id="ARBA00001974"/>
    </source>
</evidence>